<accession>F8FIK2</accession>
<gene>
    <name evidence="1" type="ordered locus">KNP414_06944</name>
</gene>
<organism evidence="1 2">
    <name type="scientific">Paenibacillus mucilaginosus (strain KNP414)</name>
    <dbReference type="NCBI Taxonomy" id="1036673"/>
    <lineage>
        <taxon>Bacteria</taxon>
        <taxon>Bacillati</taxon>
        <taxon>Bacillota</taxon>
        <taxon>Bacilli</taxon>
        <taxon>Bacillales</taxon>
        <taxon>Paenibacillaceae</taxon>
        <taxon>Paenibacillus</taxon>
    </lineage>
</organism>
<proteinExistence type="predicted"/>
<dbReference type="EMBL" id="CP002869">
    <property type="protein sequence ID" value="AEI45456.1"/>
    <property type="molecule type" value="Genomic_DNA"/>
</dbReference>
<evidence type="ECO:0000313" key="2">
    <source>
        <dbReference type="Proteomes" id="UP000006620"/>
    </source>
</evidence>
<dbReference type="HOGENOM" id="CLU_3082660_0_0_9"/>
<reference evidence="1 2" key="2">
    <citation type="journal article" date="2013" name="Genome Announc.">
        <title>Genome Sequence of Growth-Improving Paenibacillus mucilaginosus Strain KNP414.</title>
        <authorList>
            <person name="Lu J.J."/>
            <person name="Wang J.F."/>
            <person name="Hu X.F."/>
        </authorList>
    </citation>
    <scope>NUCLEOTIDE SEQUENCE [LARGE SCALE GENOMIC DNA]</scope>
    <source>
        <strain evidence="1 2">KNP414</strain>
    </source>
</reference>
<sequence length="52" mass="5796">MRRVCCADGTAVLLRRYGGYAALPGRPCCCDGTAGMLRPVWWMKGMVWSAWD</sequence>
<protein>
    <submittedName>
        <fullName evidence="1">Uncharacterized protein</fullName>
    </submittedName>
</protein>
<name>F8FIK2_PAEMK</name>
<reference evidence="2" key="1">
    <citation type="submission" date="2011-06" db="EMBL/GenBank/DDBJ databases">
        <title>Complete genome sequence of Paenibacillus mucilaginosus KNP414.</title>
        <authorList>
            <person name="Wang J."/>
            <person name="Hu S."/>
            <person name="Hu X."/>
            <person name="Zhang B."/>
            <person name="Dong D."/>
            <person name="Zhang S."/>
            <person name="Zhao K."/>
            <person name="Wu D."/>
        </authorList>
    </citation>
    <scope>NUCLEOTIDE SEQUENCE [LARGE SCALE GENOMIC DNA]</scope>
    <source>
        <strain evidence="2">KNP414</strain>
    </source>
</reference>
<dbReference type="Proteomes" id="UP000006620">
    <property type="component" value="Chromosome"/>
</dbReference>
<dbReference type="AlphaFoldDB" id="F8FIK2"/>
<evidence type="ECO:0000313" key="1">
    <source>
        <dbReference type="EMBL" id="AEI45456.1"/>
    </source>
</evidence>
<dbReference type="KEGG" id="pms:KNP414_06944"/>